<feature type="domain" description="F-box" evidence="1">
    <location>
        <begin position="11"/>
        <end position="56"/>
    </location>
</feature>
<dbReference type="InterPro" id="IPR017451">
    <property type="entry name" value="F-box-assoc_interact_dom"/>
</dbReference>
<keyword evidence="3" id="KW-1185">Reference proteome</keyword>
<dbReference type="Proteomes" id="UP000554482">
    <property type="component" value="Unassembled WGS sequence"/>
</dbReference>
<dbReference type="OrthoDB" id="5319261at2759"/>
<dbReference type="NCBIfam" id="TIGR01640">
    <property type="entry name" value="F_box_assoc_1"/>
    <property type="match status" value="1"/>
</dbReference>
<dbReference type="Gene3D" id="1.20.1280.50">
    <property type="match status" value="1"/>
</dbReference>
<dbReference type="EMBL" id="JABWDY010007609">
    <property type="protein sequence ID" value="KAF5202798.1"/>
    <property type="molecule type" value="Genomic_DNA"/>
</dbReference>
<organism evidence="2 3">
    <name type="scientific">Thalictrum thalictroides</name>
    <name type="common">Rue-anemone</name>
    <name type="synonym">Anemone thalictroides</name>
    <dbReference type="NCBI Taxonomy" id="46969"/>
    <lineage>
        <taxon>Eukaryota</taxon>
        <taxon>Viridiplantae</taxon>
        <taxon>Streptophyta</taxon>
        <taxon>Embryophyta</taxon>
        <taxon>Tracheophyta</taxon>
        <taxon>Spermatophyta</taxon>
        <taxon>Magnoliopsida</taxon>
        <taxon>Ranunculales</taxon>
        <taxon>Ranunculaceae</taxon>
        <taxon>Thalictroideae</taxon>
        <taxon>Thalictrum</taxon>
    </lineage>
</organism>
<dbReference type="InterPro" id="IPR036047">
    <property type="entry name" value="F-box-like_dom_sf"/>
</dbReference>
<dbReference type="PANTHER" id="PTHR31111:SF136">
    <property type="entry name" value="F-BOX ASSOCIATED DOMAIN-CONTAINING PROTEIN"/>
    <property type="match status" value="1"/>
</dbReference>
<name>A0A7J6X1Y4_THATH</name>
<dbReference type="PANTHER" id="PTHR31111">
    <property type="entry name" value="BNAA05G37150D PROTEIN-RELATED"/>
    <property type="match status" value="1"/>
</dbReference>
<gene>
    <name evidence="2" type="ORF">FRX31_007615</name>
</gene>
<dbReference type="SUPFAM" id="SSF50965">
    <property type="entry name" value="Galactose oxidase, central domain"/>
    <property type="match status" value="1"/>
</dbReference>
<evidence type="ECO:0000313" key="3">
    <source>
        <dbReference type="Proteomes" id="UP000554482"/>
    </source>
</evidence>
<dbReference type="Pfam" id="PF08268">
    <property type="entry name" value="FBA_3"/>
    <property type="match status" value="1"/>
</dbReference>
<proteinExistence type="predicted"/>
<comment type="caution">
    <text evidence="2">The sequence shown here is derived from an EMBL/GenBank/DDBJ whole genome shotgun (WGS) entry which is preliminary data.</text>
</comment>
<dbReference type="CDD" id="cd22157">
    <property type="entry name" value="F-box_AtFBW1-like"/>
    <property type="match status" value="1"/>
</dbReference>
<dbReference type="InterPro" id="IPR013187">
    <property type="entry name" value="F-box-assoc_dom_typ3"/>
</dbReference>
<dbReference type="PROSITE" id="PS50181">
    <property type="entry name" value="FBOX"/>
    <property type="match status" value="1"/>
</dbReference>
<accession>A0A7J6X1Y4</accession>
<evidence type="ECO:0000313" key="2">
    <source>
        <dbReference type="EMBL" id="KAF5202798.1"/>
    </source>
</evidence>
<evidence type="ECO:0000259" key="1">
    <source>
        <dbReference type="PROSITE" id="PS50181"/>
    </source>
</evidence>
<dbReference type="Pfam" id="PF00646">
    <property type="entry name" value="F-box"/>
    <property type="match status" value="1"/>
</dbReference>
<sequence length="346" mass="39657">MVCFGAMTSSSFDIDNIPNDLLHNIFSRLRMKDLLRFKSVCKHWCSLIQDPAFVKMHFERPNNDIFIYRTTFSYSDKQLAIGHHLEQGIVDSDNLCRMDLYRMDYDEPQMANSASPCNGLYASPSIGGYCILNPSTKERIPLPRRSHKFNPLCVGLGFDPSRNKYKVVAMGGRLKTNYSPVVCQVFTLGTSSWRKINSKPPVVTSTDISNLQHITVNGTLYWGAAGDNDIISFDLKTEQFGVNIPQPKKFSSSQYKLLEYGGRLCMFGKDEASPNTMNVYNLWMLEEHGWFKQQVFSLNNVDTFWYILPDVVLRNGEILTTSKEDEKHFLHSYNLQSRVSKKIEIH</sequence>
<dbReference type="SMART" id="SM00256">
    <property type="entry name" value="FBOX"/>
    <property type="match status" value="1"/>
</dbReference>
<dbReference type="SUPFAM" id="SSF81383">
    <property type="entry name" value="F-box domain"/>
    <property type="match status" value="1"/>
</dbReference>
<dbReference type="AlphaFoldDB" id="A0A7J6X1Y4"/>
<protein>
    <submittedName>
        <fullName evidence="2">F-box and associated interaction domains-containing protein</fullName>
    </submittedName>
</protein>
<dbReference type="InterPro" id="IPR011043">
    <property type="entry name" value="Gal_Oxase/kelch_b-propeller"/>
</dbReference>
<reference evidence="2 3" key="1">
    <citation type="submission" date="2020-06" db="EMBL/GenBank/DDBJ databases">
        <title>Transcriptomic and genomic resources for Thalictrum thalictroides and T. hernandezii: Facilitating candidate gene discovery in an emerging model plant lineage.</title>
        <authorList>
            <person name="Arias T."/>
            <person name="Riano-Pachon D.M."/>
            <person name="Di Stilio V.S."/>
        </authorList>
    </citation>
    <scope>NUCLEOTIDE SEQUENCE [LARGE SCALE GENOMIC DNA]</scope>
    <source>
        <strain evidence="3">cv. WT478/WT964</strain>
        <tissue evidence="2">Leaves</tissue>
    </source>
</reference>
<dbReference type="InterPro" id="IPR001810">
    <property type="entry name" value="F-box_dom"/>
</dbReference>
<feature type="non-terminal residue" evidence="2">
    <location>
        <position position="346"/>
    </location>
</feature>